<dbReference type="Proteomes" id="UP000509660">
    <property type="component" value="Chromosome"/>
</dbReference>
<proteinExistence type="predicted"/>
<gene>
    <name evidence="1" type="ORF">HV559_07255</name>
</gene>
<accession>A0A7H8UVR6</accession>
<organism evidence="1 2">
    <name type="scientific">Mannheimia pernigra</name>
    <dbReference type="NCBI Taxonomy" id="111844"/>
    <lineage>
        <taxon>Bacteria</taxon>
        <taxon>Pseudomonadati</taxon>
        <taxon>Pseudomonadota</taxon>
        <taxon>Gammaproteobacteria</taxon>
        <taxon>Pasteurellales</taxon>
        <taxon>Pasteurellaceae</taxon>
        <taxon>Mannheimia</taxon>
    </lineage>
</organism>
<dbReference type="EMBL" id="CP055306">
    <property type="protein sequence ID" value="QLB40684.1"/>
    <property type="molecule type" value="Genomic_DNA"/>
</dbReference>
<name>A0A7H8UVR6_9PAST</name>
<keyword evidence="2" id="KW-1185">Reference proteome</keyword>
<evidence type="ECO:0000313" key="2">
    <source>
        <dbReference type="Proteomes" id="UP000509660"/>
    </source>
</evidence>
<dbReference type="AlphaFoldDB" id="A0A7H8UVR6"/>
<protein>
    <submittedName>
        <fullName evidence="1">Antitoxin</fullName>
    </submittedName>
</protein>
<evidence type="ECO:0000313" key="1">
    <source>
        <dbReference type="EMBL" id="QLB40684.1"/>
    </source>
</evidence>
<sequence length="53" mass="6191">MEKVEKSSNLVLNLSLEDRMRILECLENPKEPNSEMLEALKIHFLYVAKTNTK</sequence>
<dbReference type="RefSeq" id="WP_176808435.1">
    <property type="nucleotide sequence ID" value="NZ_CP055302.1"/>
</dbReference>
<reference evidence="1 2" key="1">
    <citation type="submission" date="2020-06" db="EMBL/GenBank/DDBJ databases">
        <title>Mannheimia pernigra sp. nov. isolated from bovine respiratory tract.</title>
        <authorList>
            <person name="Kuhnert P."/>
            <person name="Akarsu-Egger H."/>
        </authorList>
    </citation>
    <scope>NUCLEOTIDE SEQUENCE [LARGE SCALE GENOMIC DNA]</scope>
    <source>
        <strain evidence="1 2">BNO311</strain>
    </source>
</reference>